<comment type="caution">
    <text evidence="2">The sequence shown here is derived from an EMBL/GenBank/DDBJ whole genome shotgun (WGS) entry which is preliminary data.</text>
</comment>
<gene>
    <name evidence="3" type="ORF">DD237_001706</name>
    <name evidence="2" type="ORF">DD238_002336</name>
</gene>
<dbReference type="PANTHER" id="PTHR13707:SF23">
    <property type="entry name" value="SUCCINYL-COA:3-KETOACID-COENZYME A TRANSFERASE"/>
    <property type="match status" value="1"/>
</dbReference>
<name>A0A3M6VKD3_9STRA</name>
<keyword evidence="1" id="KW-0812">Transmembrane</keyword>
<dbReference type="EMBL" id="QKXF01000043">
    <property type="protein sequence ID" value="RQM18554.1"/>
    <property type="molecule type" value="Genomic_DNA"/>
</dbReference>
<keyword evidence="4" id="KW-1185">Reference proteome</keyword>
<dbReference type="InterPro" id="IPR004165">
    <property type="entry name" value="CoA_trans_fam_I"/>
</dbReference>
<dbReference type="PANTHER" id="PTHR13707">
    <property type="entry name" value="KETOACID-COENZYME A TRANSFERASE"/>
    <property type="match status" value="1"/>
</dbReference>
<dbReference type="Pfam" id="PF01144">
    <property type="entry name" value="CoA_trans"/>
    <property type="match status" value="1"/>
</dbReference>
<evidence type="ECO:0000256" key="1">
    <source>
        <dbReference type="SAM" id="Phobius"/>
    </source>
</evidence>
<feature type="transmembrane region" description="Helical" evidence="1">
    <location>
        <begin position="12"/>
        <end position="32"/>
    </location>
</feature>
<dbReference type="AlphaFoldDB" id="A0A3M6VKD3"/>
<evidence type="ECO:0000313" key="4">
    <source>
        <dbReference type="Proteomes" id="UP000282087"/>
    </source>
</evidence>
<dbReference type="EMBL" id="QLLG01000221">
    <property type="protein sequence ID" value="RMX65966.1"/>
    <property type="molecule type" value="Genomic_DNA"/>
</dbReference>
<dbReference type="InterPro" id="IPR037171">
    <property type="entry name" value="NagB/RpiA_transferase-like"/>
</dbReference>
<sequence length="105" mass="11682">MVSSFLIRWHSFLTIFLTLYASSTSIVGGFGLCGIPENAIKALVQQVESEREQEGFPFISILYIGATDLICVSNNAGVDQFGLGLLLQTRQVSRKHVIYNENDKR</sequence>
<evidence type="ECO:0000313" key="5">
    <source>
        <dbReference type="Proteomes" id="UP000286097"/>
    </source>
</evidence>
<keyword evidence="1" id="KW-0472">Membrane</keyword>
<accession>A0A3M6VKD3</accession>
<proteinExistence type="predicted"/>
<reference evidence="4 5" key="1">
    <citation type="submission" date="2018-06" db="EMBL/GenBank/DDBJ databases">
        <title>Comparative genomics of downy mildews reveals potential adaptations to biotrophy.</title>
        <authorList>
            <person name="Fletcher K."/>
            <person name="Klosterman S.J."/>
            <person name="Derevnina L."/>
            <person name="Martin F."/>
            <person name="Koike S."/>
            <person name="Reyes Chin-Wo S."/>
            <person name="Mou B."/>
            <person name="Michelmore R."/>
        </authorList>
    </citation>
    <scope>NUCLEOTIDE SEQUENCE [LARGE SCALE GENOMIC DNA]</scope>
    <source>
        <strain evidence="3 5">R13</strain>
        <strain evidence="2 4">R14</strain>
    </source>
</reference>
<dbReference type="VEuPathDB" id="FungiDB:DD237_001706"/>
<evidence type="ECO:0000313" key="2">
    <source>
        <dbReference type="EMBL" id="RMX65966.1"/>
    </source>
</evidence>
<evidence type="ECO:0000313" key="3">
    <source>
        <dbReference type="EMBL" id="RQM18554.1"/>
    </source>
</evidence>
<dbReference type="Proteomes" id="UP000282087">
    <property type="component" value="Unassembled WGS sequence"/>
</dbReference>
<keyword evidence="1" id="KW-1133">Transmembrane helix</keyword>
<dbReference type="GO" id="GO:0008260">
    <property type="term" value="F:succinyl-CoA:3-oxo-acid CoA-transferase activity"/>
    <property type="evidence" value="ECO:0007669"/>
    <property type="project" value="TreeGrafter"/>
</dbReference>
<dbReference type="Gene3D" id="3.40.1080.10">
    <property type="entry name" value="Glutaconate Coenzyme A-transferase"/>
    <property type="match status" value="1"/>
</dbReference>
<dbReference type="SUPFAM" id="SSF100950">
    <property type="entry name" value="NagB/RpiA/CoA transferase-like"/>
    <property type="match status" value="1"/>
</dbReference>
<dbReference type="STRING" id="542832.A0A3M6VKD3"/>
<dbReference type="Proteomes" id="UP000286097">
    <property type="component" value="Unassembled WGS sequence"/>
</dbReference>
<organism evidence="2 4">
    <name type="scientific">Peronospora effusa</name>
    <dbReference type="NCBI Taxonomy" id="542832"/>
    <lineage>
        <taxon>Eukaryota</taxon>
        <taxon>Sar</taxon>
        <taxon>Stramenopiles</taxon>
        <taxon>Oomycota</taxon>
        <taxon>Peronosporomycetes</taxon>
        <taxon>Peronosporales</taxon>
        <taxon>Peronosporaceae</taxon>
        <taxon>Peronospora</taxon>
    </lineage>
</organism>
<protein>
    <submittedName>
        <fullName evidence="2">Uncharacterized protein</fullName>
    </submittedName>
</protein>